<organism evidence="10 11">
    <name type="scientific">Pardalotus punctatus</name>
    <name type="common">spotted pardalote</name>
    <dbReference type="NCBI Taxonomy" id="254575"/>
    <lineage>
        <taxon>Eukaryota</taxon>
        <taxon>Metazoa</taxon>
        <taxon>Chordata</taxon>
        <taxon>Craniata</taxon>
        <taxon>Vertebrata</taxon>
        <taxon>Euteleostomi</taxon>
        <taxon>Archelosauria</taxon>
        <taxon>Archosauria</taxon>
        <taxon>Dinosauria</taxon>
        <taxon>Saurischia</taxon>
        <taxon>Theropoda</taxon>
        <taxon>Coelurosauria</taxon>
        <taxon>Aves</taxon>
        <taxon>Neognathae</taxon>
        <taxon>Neoaves</taxon>
        <taxon>Telluraves</taxon>
        <taxon>Australaves</taxon>
        <taxon>Passeriformes</taxon>
        <taxon>Meliphagoidea</taxon>
        <taxon>Pardalotidae</taxon>
        <taxon>Pardalotus</taxon>
    </lineage>
</organism>
<evidence type="ECO:0000256" key="2">
    <source>
        <dbReference type="ARBA" id="ARBA00022695"/>
    </source>
</evidence>
<name>A0A7L3I396_9PASS</name>
<keyword evidence="5" id="KW-0255">Endonuclease</keyword>
<dbReference type="PROSITE" id="PS50876">
    <property type="entry name" value="ZF_INTEGRASE"/>
    <property type="match status" value="1"/>
</dbReference>
<dbReference type="SUPFAM" id="SSF46919">
    <property type="entry name" value="N-terminal Zn binding domain of HIV integrase"/>
    <property type="match status" value="1"/>
</dbReference>
<evidence type="ECO:0000256" key="5">
    <source>
        <dbReference type="ARBA" id="ARBA00022759"/>
    </source>
</evidence>
<dbReference type="Pfam" id="PF02022">
    <property type="entry name" value="Integrase_Zn"/>
    <property type="match status" value="1"/>
</dbReference>
<keyword evidence="1" id="KW-0808">Transferase</keyword>
<dbReference type="AlphaFoldDB" id="A0A7L3I396"/>
<evidence type="ECO:0000256" key="4">
    <source>
        <dbReference type="ARBA" id="ARBA00022723"/>
    </source>
</evidence>
<protein>
    <submittedName>
        <fullName evidence="10">POK19 protein</fullName>
    </submittedName>
</protein>
<keyword evidence="2" id="KW-0548">Nucleotidyltransferase</keyword>
<comment type="caution">
    <text evidence="10">The sequence shown here is derived from an EMBL/GenBank/DDBJ whole genome shotgun (WGS) entry which is preliminary data.</text>
</comment>
<feature type="non-terminal residue" evidence="10">
    <location>
        <position position="78"/>
    </location>
</feature>
<keyword evidence="4" id="KW-0479">Metal-binding</keyword>
<keyword evidence="8" id="KW-0863">Zinc-finger</keyword>
<dbReference type="GO" id="GO:0016787">
    <property type="term" value="F:hydrolase activity"/>
    <property type="evidence" value="ECO:0007669"/>
    <property type="project" value="UniProtKB-KW"/>
</dbReference>
<evidence type="ECO:0000313" key="11">
    <source>
        <dbReference type="Proteomes" id="UP000570592"/>
    </source>
</evidence>
<keyword evidence="7" id="KW-0695">RNA-directed DNA polymerase</keyword>
<feature type="domain" description="Integrase-type" evidence="9">
    <location>
        <begin position="10"/>
        <end position="51"/>
    </location>
</feature>
<dbReference type="EMBL" id="VZTX01010014">
    <property type="protein sequence ID" value="NXU11855.1"/>
    <property type="molecule type" value="Genomic_DNA"/>
</dbReference>
<dbReference type="Gene3D" id="1.10.10.200">
    <property type="match status" value="1"/>
</dbReference>
<dbReference type="InterPro" id="IPR017856">
    <property type="entry name" value="Integrase-like_N"/>
</dbReference>
<evidence type="ECO:0000256" key="8">
    <source>
        <dbReference type="PROSITE-ProRule" id="PRU00450"/>
    </source>
</evidence>
<dbReference type="PANTHER" id="PTHR41694">
    <property type="entry name" value="ENDOGENOUS RETROVIRUS GROUP K MEMBER POL PROTEIN"/>
    <property type="match status" value="1"/>
</dbReference>
<evidence type="ECO:0000256" key="1">
    <source>
        <dbReference type="ARBA" id="ARBA00022679"/>
    </source>
</evidence>
<keyword evidence="11" id="KW-1185">Reference proteome</keyword>
<dbReference type="GO" id="GO:0004519">
    <property type="term" value="F:endonuclease activity"/>
    <property type="evidence" value="ECO:0007669"/>
    <property type="project" value="UniProtKB-KW"/>
</dbReference>
<accession>A0A7L3I396</accession>
<keyword evidence="8" id="KW-0862">Zinc</keyword>
<keyword evidence="6" id="KW-0378">Hydrolase</keyword>
<dbReference type="GO" id="GO:0008270">
    <property type="term" value="F:zinc ion binding"/>
    <property type="evidence" value="ECO:0007669"/>
    <property type="project" value="UniProtKB-KW"/>
</dbReference>
<dbReference type="GO" id="GO:0035613">
    <property type="term" value="F:RNA stem-loop binding"/>
    <property type="evidence" value="ECO:0007669"/>
    <property type="project" value="TreeGrafter"/>
</dbReference>
<feature type="non-terminal residue" evidence="10">
    <location>
        <position position="1"/>
    </location>
</feature>
<dbReference type="Proteomes" id="UP000570592">
    <property type="component" value="Unassembled WGS sequence"/>
</dbReference>
<evidence type="ECO:0000256" key="6">
    <source>
        <dbReference type="ARBA" id="ARBA00022801"/>
    </source>
</evidence>
<gene>
    <name evidence="10" type="primary">Ervk19_1</name>
    <name evidence="10" type="ORF">PARPUN_R15374</name>
</gene>
<dbReference type="GO" id="GO:0003964">
    <property type="term" value="F:RNA-directed DNA polymerase activity"/>
    <property type="evidence" value="ECO:0007669"/>
    <property type="project" value="UniProtKB-KW"/>
</dbReference>
<evidence type="ECO:0000259" key="9">
    <source>
        <dbReference type="PROSITE" id="PS50876"/>
    </source>
</evidence>
<evidence type="ECO:0000256" key="3">
    <source>
        <dbReference type="ARBA" id="ARBA00022722"/>
    </source>
</evidence>
<reference evidence="10 11" key="1">
    <citation type="submission" date="2019-09" db="EMBL/GenBank/DDBJ databases">
        <title>Bird 10,000 Genomes (B10K) Project - Family phase.</title>
        <authorList>
            <person name="Zhang G."/>
        </authorList>
    </citation>
    <scope>NUCLEOTIDE SEQUENCE [LARGE SCALE GENOMIC DNA]</scope>
    <source>
        <strain evidence="10">B10K-DU-029-51</strain>
    </source>
</reference>
<evidence type="ECO:0000313" key="10">
    <source>
        <dbReference type="EMBL" id="NXU11855.1"/>
    </source>
</evidence>
<sequence>SPVELAKLPLVFEQAKISHAMFYQKVPALVRMFRLSWAQARAIVATCPSCQTYQLPSLGSGVNLKGVNSGEVWQMDIT</sequence>
<evidence type="ECO:0000256" key="7">
    <source>
        <dbReference type="ARBA" id="ARBA00022918"/>
    </source>
</evidence>
<dbReference type="InterPro" id="IPR003308">
    <property type="entry name" value="Integrase_Zn-bd_dom_N"/>
</dbReference>
<dbReference type="PANTHER" id="PTHR41694:SF3">
    <property type="entry name" value="RNA-DIRECTED DNA POLYMERASE-RELATED"/>
    <property type="match status" value="1"/>
</dbReference>
<keyword evidence="3" id="KW-0540">Nuclease</keyword>
<proteinExistence type="predicted"/>